<dbReference type="InterPro" id="IPR003782">
    <property type="entry name" value="SCO1/SenC"/>
</dbReference>
<keyword evidence="3" id="KW-1133">Transmembrane helix</keyword>
<dbReference type="PROSITE" id="PS51352">
    <property type="entry name" value="THIOREDOXIN_2"/>
    <property type="match status" value="1"/>
</dbReference>
<evidence type="ECO:0000259" key="4">
    <source>
        <dbReference type="PROSITE" id="PS51352"/>
    </source>
</evidence>
<comment type="similarity">
    <text evidence="1">Belongs to the SCO1/2 family.</text>
</comment>
<evidence type="ECO:0000256" key="1">
    <source>
        <dbReference type="ARBA" id="ARBA00010996"/>
    </source>
</evidence>
<dbReference type="PANTHER" id="PTHR12151">
    <property type="entry name" value="ELECTRON TRANSPORT PROTIN SCO1/SENC FAMILY MEMBER"/>
    <property type="match status" value="1"/>
</dbReference>
<dbReference type="Gene3D" id="3.40.30.10">
    <property type="entry name" value="Glutaredoxin"/>
    <property type="match status" value="1"/>
</dbReference>
<dbReference type="InterPro" id="IPR036249">
    <property type="entry name" value="Thioredoxin-like_sf"/>
</dbReference>
<protein>
    <submittedName>
        <fullName evidence="5">SCO family protein</fullName>
    </submittedName>
</protein>
<evidence type="ECO:0000256" key="2">
    <source>
        <dbReference type="ARBA" id="ARBA00023008"/>
    </source>
</evidence>
<name>A0ABW5NYM7_9DEIO</name>
<dbReference type="Pfam" id="PF02630">
    <property type="entry name" value="SCO1-SenC"/>
    <property type="match status" value="1"/>
</dbReference>
<dbReference type="InterPro" id="IPR013766">
    <property type="entry name" value="Thioredoxin_domain"/>
</dbReference>
<keyword evidence="3" id="KW-0812">Transmembrane</keyword>
<evidence type="ECO:0000313" key="5">
    <source>
        <dbReference type="EMBL" id="MFD2607883.1"/>
    </source>
</evidence>
<gene>
    <name evidence="5" type="ORF">ACFSR9_00305</name>
</gene>
<dbReference type="RefSeq" id="WP_386841934.1">
    <property type="nucleotide sequence ID" value="NZ_JBHUMK010000005.1"/>
</dbReference>
<sequence length="224" mass="23994">MTTPDLPSLPSGSAVAPSARRSWQQSLTLALLAVSALLAGVLVYHRVTNPLSLFGTAYPAGTPAPPLAGTGEDGQPLALSDFRGKTVAVFFGFLNCPNICPTTLAALERARAELPARQRADFQTLLVSVDPKRDTTAKMKTYVTYFDPTGRGVVIPEPQLTKAAAAWGAGYTYSDVKGPTDYQVNHTTGVYLVDAQGHLRLVWDYTQVTTDAARIAQDLRAVMK</sequence>
<evidence type="ECO:0000313" key="6">
    <source>
        <dbReference type="Proteomes" id="UP001597475"/>
    </source>
</evidence>
<dbReference type="PANTHER" id="PTHR12151:SF25">
    <property type="entry name" value="LINALOOL DEHYDRATASE_ISOMERASE DOMAIN-CONTAINING PROTEIN"/>
    <property type="match status" value="1"/>
</dbReference>
<proteinExistence type="inferred from homology"/>
<dbReference type="Proteomes" id="UP001597475">
    <property type="component" value="Unassembled WGS sequence"/>
</dbReference>
<dbReference type="CDD" id="cd02968">
    <property type="entry name" value="SCO"/>
    <property type="match status" value="1"/>
</dbReference>
<keyword evidence="3" id="KW-0472">Membrane</keyword>
<feature type="domain" description="Thioredoxin" evidence="4">
    <location>
        <begin position="58"/>
        <end position="224"/>
    </location>
</feature>
<dbReference type="SUPFAM" id="SSF52833">
    <property type="entry name" value="Thioredoxin-like"/>
    <property type="match status" value="1"/>
</dbReference>
<keyword evidence="6" id="KW-1185">Reference proteome</keyword>
<accession>A0ABW5NYM7</accession>
<feature type="transmembrane region" description="Helical" evidence="3">
    <location>
        <begin position="27"/>
        <end position="44"/>
    </location>
</feature>
<reference evidence="6" key="1">
    <citation type="journal article" date="2019" name="Int. J. Syst. Evol. Microbiol.">
        <title>The Global Catalogue of Microorganisms (GCM) 10K type strain sequencing project: providing services to taxonomists for standard genome sequencing and annotation.</title>
        <authorList>
            <consortium name="The Broad Institute Genomics Platform"/>
            <consortium name="The Broad Institute Genome Sequencing Center for Infectious Disease"/>
            <person name="Wu L."/>
            <person name="Ma J."/>
        </authorList>
    </citation>
    <scope>NUCLEOTIDE SEQUENCE [LARGE SCALE GENOMIC DNA]</scope>
    <source>
        <strain evidence="6">KCTC 33842</strain>
    </source>
</reference>
<comment type="caution">
    <text evidence="5">The sequence shown here is derived from an EMBL/GenBank/DDBJ whole genome shotgun (WGS) entry which is preliminary data.</text>
</comment>
<evidence type="ECO:0000256" key="3">
    <source>
        <dbReference type="SAM" id="Phobius"/>
    </source>
</evidence>
<organism evidence="5 6">
    <name type="scientific">Deinococcus taklimakanensis</name>
    <dbReference type="NCBI Taxonomy" id="536443"/>
    <lineage>
        <taxon>Bacteria</taxon>
        <taxon>Thermotogati</taxon>
        <taxon>Deinococcota</taxon>
        <taxon>Deinococci</taxon>
        <taxon>Deinococcales</taxon>
        <taxon>Deinococcaceae</taxon>
        <taxon>Deinococcus</taxon>
    </lineage>
</organism>
<dbReference type="EMBL" id="JBHUMK010000005">
    <property type="protein sequence ID" value="MFD2607883.1"/>
    <property type="molecule type" value="Genomic_DNA"/>
</dbReference>
<keyword evidence="2" id="KW-0186">Copper</keyword>